<dbReference type="RefSeq" id="WP_188433550.1">
    <property type="nucleotide sequence ID" value="NZ_BMEX01000021.1"/>
</dbReference>
<organism evidence="1 2">
    <name type="scientific">Kroppenstedtia guangzhouensis</name>
    <dbReference type="NCBI Taxonomy" id="1274356"/>
    <lineage>
        <taxon>Bacteria</taxon>
        <taxon>Bacillati</taxon>
        <taxon>Bacillota</taxon>
        <taxon>Bacilli</taxon>
        <taxon>Bacillales</taxon>
        <taxon>Thermoactinomycetaceae</taxon>
        <taxon>Kroppenstedtia</taxon>
    </lineage>
</organism>
<proteinExistence type="predicted"/>
<dbReference type="Proteomes" id="UP000617979">
    <property type="component" value="Unassembled WGS sequence"/>
</dbReference>
<accession>A0ABQ1H2P2</accession>
<comment type="caution">
    <text evidence="1">The sequence shown here is derived from an EMBL/GenBank/DDBJ whole genome shotgun (WGS) entry which is preliminary data.</text>
</comment>
<dbReference type="EMBL" id="BMEX01000021">
    <property type="protein sequence ID" value="GGA56661.1"/>
    <property type="molecule type" value="Genomic_DNA"/>
</dbReference>
<reference evidence="2" key="1">
    <citation type="journal article" date="2019" name="Int. J. Syst. Evol. Microbiol.">
        <title>The Global Catalogue of Microorganisms (GCM) 10K type strain sequencing project: providing services to taxonomists for standard genome sequencing and annotation.</title>
        <authorList>
            <consortium name="The Broad Institute Genomics Platform"/>
            <consortium name="The Broad Institute Genome Sequencing Center for Infectious Disease"/>
            <person name="Wu L."/>
            <person name="Ma J."/>
        </authorList>
    </citation>
    <scope>NUCLEOTIDE SEQUENCE [LARGE SCALE GENOMIC DNA]</scope>
    <source>
        <strain evidence="2">CGMCC 1.12404</strain>
    </source>
</reference>
<protein>
    <recommendedName>
        <fullName evidence="3">Cysteine-rich CPCC</fullName>
    </recommendedName>
</protein>
<sequence length="60" mass="7018">MQTWKCCKCDREIEVLAACWVICCGRHASLSANEHYSEYRKQRKTVHKQADQQQLSLFSA</sequence>
<evidence type="ECO:0008006" key="3">
    <source>
        <dbReference type="Google" id="ProtNLM"/>
    </source>
</evidence>
<evidence type="ECO:0000313" key="2">
    <source>
        <dbReference type="Proteomes" id="UP000617979"/>
    </source>
</evidence>
<gene>
    <name evidence="1" type="ORF">GCM10007416_32350</name>
</gene>
<keyword evidence="2" id="KW-1185">Reference proteome</keyword>
<name>A0ABQ1H2P2_9BACL</name>
<evidence type="ECO:0000313" key="1">
    <source>
        <dbReference type="EMBL" id="GGA56661.1"/>
    </source>
</evidence>